<evidence type="ECO:0000313" key="3">
    <source>
        <dbReference type="Proteomes" id="UP000050761"/>
    </source>
</evidence>
<gene>
    <name evidence="2" type="ORF">HPBE_LOCUS5758</name>
</gene>
<dbReference type="InterPro" id="IPR049040">
    <property type="entry name" value="RMC1_N"/>
</dbReference>
<evidence type="ECO:0000259" key="1">
    <source>
        <dbReference type="Pfam" id="PF21029"/>
    </source>
</evidence>
<dbReference type="EMBL" id="UZAH01025534">
    <property type="protein sequence ID" value="VDO65726.1"/>
    <property type="molecule type" value="Genomic_DNA"/>
</dbReference>
<accession>A0A3P7WYF7</accession>
<dbReference type="WBParaSite" id="HPBE_0000575701-mRNA-1">
    <property type="protein sequence ID" value="HPBE_0000575701-mRNA-1"/>
    <property type="gene ID" value="HPBE_0000575701"/>
</dbReference>
<dbReference type="OrthoDB" id="282149at2759"/>
<reference evidence="4" key="2">
    <citation type="submission" date="2019-09" db="UniProtKB">
        <authorList>
            <consortium name="WormBaseParasite"/>
        </authorList>
    </citation>
    <scope>IDENTIFICATION</scope>
</reference>
<dbReference type="AlphaFoldDB" id="A0A183FGH6"/>
<evidence type="ECO:0000313" key="2">
    <source>
        <dbReference type="EMBL" id="VDO65726.1"/>
    </source>
</evidence>
<dbReference type="Proteomes" id="UP000050761">
    <property type="component" value="Unassembled WGS sequence"/>
</dbReference>
<name>A0A183FGH6_HELPZ</name>
<feature type="domain" description="Regulator of MON1-CCZ1 complex N-terminal" evidence="1">
    <location>
        <begin position="51"/>
        <end position="120"/>
    </location>
</feature>
<accession>A0A183FGH6</accession>
<proteinExistence type="predicted"/>
<keyword evidence="3" id="KW-1185">Reference proteome</keyword>
<organism evidence="3 4">
    <name type="scientific">Heligmosomoides polygyrus</name>
    <name type="common">Parasitic roundworm</name>
    <dbReference type="NCBI Taxonomy" id="6339"/>
    <lineage>
        <taxon>Eukaryota</taxon>
        <taxon>Metazoa</taxon>
        <taxon>Ecdysozoa</taxon>
        <taxon>Nematoda</taxon>
        <taxon>Chromadorea</taxon>
        <taxon>Rhabditida</taxon>
        <taxon>Rhabditina</taxon>
        <taxon>Rhabditomorpha</taxon>
        <taxon>Strongyloidea</taxon>
        <taxon>Heligmosomidae</taxon>
        <taxon>Heligmosomoides</taxon>
    </lineage>
</organism>
<reference evidence="2 3" key="1">
    <citation type="submission" date="2018-11" db="EMBL/GenBank/DDBJ databases">
        <authorList>
            <consortium name="Pathogen Informatics"/>
        </authorList>
    </citation>
    <scope>NUCLEOTIDE SEQUENCE [LARGE SCALE GENOMIC DNA]</scope>
</reference>
<dbReference type="Pfam" id="PF21029">
    <property type="entry name" value="RMC1_N"/>
    <property type="match status" value="1"/>
</dbReference>
<protein>
    <submittedName>
        <fullName evidence="4">Reverse transcriptase domain-containing protein</fullName>
    </submittedName>
</protein>
<sequence length="138" mass="15394">MEDTIKGLFLDAIYRDIDCQEEEAVQLGEISVAFEPETLQNEHTENVTQNFFDDVNLKICTVRNNGSLGITAKSLAENDVISARTKDRGPPYLMKLSPNSKLAILQRQVNSVDLIGCVDRIPKCPPESEGSEKAHFKQ</sequence>
<evidence type="ECO:0000313" key="4">
    <source>
        <dbReference type="WBParaSite" id="HPBE_0000575701-mRNA-1"/>
    </source>
</evidence>